<evidence type="ECO:0008006" key="4">
    <source>
        <dbReference type="Google" id="ProtNLM"/>
    </source>
</evidence>
<protein>
    <recommendedName>
        <fullName evidence="4">Cytochrome c oxidase assembly protein COX18, mitochondrial</fullName>
    </recommendedName>
</protein>
<accession>A0AAV7XAD2</accession>
<evidence type="ECO:0000313" key="2">
    <source>
        <dbReference type="EMBL" id="KAJ1521642.1"/>
    </source>
</evidence>
<evidence type="ECO:0000256" key="1">
    <source>
        <dbReference type="SAM" id="Phobius"/>
    </source>
</evidence>
<comment type="caution">
    <text evidence="2">The sequence shown here is derived from an EMBL/GenBank/DDBJ whole genome shotgun (WGS) entry which is preliminary data.</text>
</comment>
<keyword evidence="1" id="KW-0812">Transmembrane</keyword>
<dbReference type="AlphaFoldDB" id="A0AAV7XAD2"/>
<evidence type="ECO:0000313" key="3">
    <source>
        <dbReference type="Proteomes" id="UP001075354"/>
    </source>
</evidence>
<dbReference type="EMBL" id="JAPTSV010000013">
    <property type="protein sequence ID" value="KAJ1521642.1"/>
    <property type="molecule type" value="Genomic_DNA"/>
</dbReference>
<keyword evidence="1" id="KW-0472">Membrane</keyword>
<keyword evidence="3" id="KW-1185">Reference proteome</keyword>
<dbReference type="Proteomes" id="UP001075354">
    <property type="component" value="Chromosome 13"/>
</dbReference>
<feature type="transmembrane region" description="Helical" evidence="1">
    <location>
        <begin position="128"/>
        <end position="151"/>
    </location>
</feature>
<feature type="transmembrane region" description="Helical" evidence="1">
    <location>
        <begin position="202"/>
        <end position="224"/>
    </location>
</feature>
<feature type="transmembrane region" description="Helical" evidence="1">
    <location>
        <begin position="236"/>
        <end position="260"/>
    </location>
</feature>
<reference evidence="2" key="1">
    <citation type="submission" date="2022-12" db="EMBL/GenBank/DDBJ databases">
        <title>Chromosome-level genome assembly of the bean flower thrips Megalurothrips usitatus.</title>
        <authorList>
            <person name="Ma L."/>
            <person name="Liu Q."/>
            <person name="Li H."/>
            <person name="Cai W."/>
        </authorList>
    </citation>
    <scope>NUCLEOTIDE SEQUENCE</scope>
    <source>
        <strain evidence="2">Cailab_2022a</strain>
    </source>
</reference>
<keyword evidence="1" id="KW-1133">Transmembrane helix</keyword>
<sequence length="377" mass="41578">MGCHAARGVRRLLHAHAGFGRGLLGALGCPAAAAPGLQVGDGRLYHRAAPVPASRLRLLGSPVLSRPPSCPCPCTRQLQQSRTIIISKIIEVLREAKLTSFEDALQSAPVLAVKHLYEWAEASTGLPWAADIILVSTGLQLLFGVPAYVYLARWTAGKEKMEADMVAIRAPVIRAPTRAGIKMITEANKDLSIVYGCERYKLYTTIAFQIVHFLITSMGVRALISDPTLDVASAVLPWGALLGVPGFVFPFVNASLNLLLCEVEAWKKLRSQEGLAMTFKRASLPFKPEPLYLLNLKRACSLSFIMIYAIVPSAMTLHWFVLASTSINVQLLLTHKTTRRALGISSSHYETDKPYKDFLYYLRNELSVRHRKVIKMN</sequence>
<name>A0AAV7XAD2_9NEOP</name>
<organism evidence="2 3">
    <name type="scientific">Megalurothrips usitatus</name>
    <name type="common">bean blossom thrips</name>
    <dbReference type="NCBI Taxonomy" id="439358"/>
    <lineage>
        <taxon>Eukaryota</taxon>
        <taxon>Metazoa</taxon>
        <taxon>Ecdysozoa</taxon>
        <taxon>Arthropoda</taxon>
        <taxon>Hexapoda</taxon>
        <taxon>Insecta</taxon>
        <taxon>Pterygota</taxon>
        <taxon>Neoptera</taxon>
        <taxon>Paraneoptera</taxon>
        <taxon>Thysanoptera</taxon>
        <taxon>Terebrantia</taxon>
        <taxon>Thripoidea</taxon>
        <taxon>Thripidae</taxon>
        <taxon>Megalurothrips</taxon>
    </lineage>
</organism>
<proteinExistence type="predicted"/>
<gene>
    <name evidence="2" type="ORF">ONE63_003289</name>
</gene>